<feature type="domain" description="EamA" evidence="6">
    <location>
        <begin position="8"/>
        <end position="134"/>
    </location>
</feature>
<feature type="transmembrane region" description="Helical" evidence="5">
    <location>
        <begin position="201"/>
        <end position="223"/>
    </location>
</feature>
<dbReference type="PANTHER" id="PTHR32322">
    <property type="entry name" value="INNER MEMBRANE TRANSPORTER"/>
    <property type="match status" value="1"/>
</dbReference>
<organism evidence="7 8">
    <name type="scientific">Agaribacter marinus</name>
    <dbReference type="NCBI Taxonomy" id="1431249"/>
    <lineage>
        <taxon>Bacteria</taxon>
        <taxon>Pseudomonadati</taxon>
        <taxon>Pseudomonadota</taxon>
        <taxon>Gammaproteobacteria</taxon>
        <taxon>Alteromonadales</taxon>
        <taxon>Alteromonadaceae</taxon>
        <taxon>Agaribacter</taxon>
    </lineage>
</organism>
<dbReference type="InterPro" id="IPR000620">
    <property type="entry name" value="EamA_dom"/>
</dbReference>
<evidence type="ECO:0000256" key="3">
    <source>
        <dbReference type="ARBA" id="ARBA00022989"/>
    </source>
</evidence>
<evidence type="ECO:0000256" key="1">
    <source>
        <dbReference type="ARBA" id="ARBA00004141"/>
    </source>
</evidence>
<keyword evidence="2 5" id="KW-0812">Transmembrane</keyword>
<evidence type="ECO:0000256" key="2">
    <source>
        <dbReference type="ARBA" id="ARBA00022692"/>
    </source>
</evidence>
<evidence type="ECO:0000259" key="6">
    <source>
        <dbReference type="Pfam" id="PF00892"/>
    </source>
</evidence>
<evidence type="ECO:0000256" key="5">
    <source>
        <dbReference type="SAM" id="Phobius"/>
    </source>
</evidence>
<dbReference type="EMBL" id="BSOT01000005">
    <property type="protein sequence ID" value="GLR70618.1"/>
    <property type="molecule type" value="Genomic_DNA"/>
</dbReference>
<keyword evidence="3 5" id="KW-1133">Transmembrane helix</keyword>
<proteinExistence type="predicted"/>
<dbReference type="AlphaFoldDB" id="A0AA37SVY2"/>
<dbReference type="PANTHER" id="PTHR32322:SF9">
    <property type="entry name" value="AMINO-ACID METABOLITE EFFLUX PUMP-RELATED"/>
    <property type="match status" value="1"/>
</dbReference>
<feature type="transmembrane region" description="Helical" evidence="5">
    <location>
        <begin position="230"/>
        <end position="250"/>
    </location>
</feature>
<protein>
    <submittedName>
        <fullName evidence="7">Membrane protein</fullName>
    </submittedName>
</protein>
<evidence type="ECO:0000313" key="8">
    <source>
        <dbReference type="Proteomes" id="UP001156601"/>
    </source>
</evidence>
<reference evidence="7" key="1">
    <citation type="journal article" date="2014" name="Int. J. Syst. Evol. Microbiol.">
        <title>Complete genome sequence of Corynebacterium casei LMG S-19264T (=DSM 44701T), isolated from a smear-ripened cheese.</title>
        <authorList>
            <consortium name="US DOE Joint Genome Institute (JGI-PGF)"/>
            <person name="Walter F."/>
            <person name="Albersmeier A."/>
            <person name="Kalinowski J."/>
            <person name="Ruckert C."/>
        </authorList>
    </citation>
    <scope>NUCLEOTIDE SEQUENCE</scope>
    <source>
        <strain evidence="7">NBRC 110023</strain>
    </source>
</reference>
<comment type="subcellular location">
    <subcellularLocation>
        <location evidence="1">Membrane</location>
        <topology evidence="1">Multi-pass membrane protein</topology>
    </subcellularLocation>
</comment>
<feature type="transmembrane region" description="Helical" evidence="5">
    <location>
        <begin position="256"/>
        <end position="273"/>
    </location>
</feature>
<dbReference type="InterPro" id="IPR037185">
    <property type="entry name" value="EmrE-like"/>
</dbReference>
<comment type="caution">
    <text evidence="7">The sequence shown here is derived from an EMBL/GenBank/DDBJ whole genome shotgun (WGS) entry which is preliminary data.</text>
</comment>
<keyword evidence="8" id="KW-1185">Reference proteome</keyword>
<feature type="transmembrane region" description="Helical" evidence="5">
    <location>
        <begin position="37"/>
        <end position="56"/>
    </location>
</feature>
<keyword evidence="4 5" id="KW-0472">Membrane</keyword>
<dbReference type="SUPFAM" id="SSF103481">
    <property type="entry name" value="Multidrug resistance efflux transporter EmrE"/>
    <property type="match status" value="2"/>
</dbReference>
<name>A0AA37SVY2_9ALTE</name>
<reference evidence="7" key="2">
    <citation type="submission" date="2023-01" db="EMBL/GenBank/DDBJ databases">
        <title>Draft genome sequence of Agaribacter marinus strain NBRC 110023.</title>
        <authorList>
            <person name="Sun Q."/>
            <person name="Mori K."/>
        </authorList>
    </citation>
    <scope>NUCLEOTIDE SEQUENCE</scope>
    <source>
        <strain evidence="7">NBRC 110023</strain>
    </source>
</reference>
<dbReference type="RefSeq" id="WP_284216910.1">
    <property type="nucleotide sequence ID" value="NZ_BSOT01000005.1"/>
</dbReference>
<dbReference type="InterPro" id="IPR050638">
    <property type="entry name" value="AA-Vitamin_Transporters"/>
</dbReference>
<gene>
    <name evidence="7" type="ORF">GCM10007852_15260</name>
</gene>
<evidence type="ECO:0000256" key="4">
    <source>
        <dbReference type="ARBA" id="ARBA00023136"/>
    </source>
</evidence>
<feature type="transmembrane region" description="Helical" evidence="5">
    <location>
        <begin position="117"/>
        <end position="135"/>
    </location>
</feature>
<feature type="transmembrane region" description="Helical" evidence="5">
    <location>
        <begin position="141"/>
        <end position="160"/>
    </location>
</feature>
<feature type="transmembrane region" description="Helical" evidence="5">
    <location>
        <begin position="93"/>
        <end position="110"/>
    </location>
</feature>
<dbReference type="GO" id="GO:0016020">
    <property type="term" value="C:membrane"/>
    <property type="evidence" value="ECO:0007669"/>
    <property type="project" value="UniProtKB-SubCell"/>
</dbReference>
<dbReference type="Pfam" id="PF00892">
    <property type="entry name" value="EamA"/>
    <property type="match status" value="2"/>
</dbReference>
<evidence type="ECO:0000313" key="7">
    <source>
        <dbReference type="EMBL" id="GLR70618.1"/>
    </source>
</evidence>
<feature type="domain" description="EamA" evidence="6">
    <location>
        <begin position="144"/>
        <end position="272"/>
    </location>
</feature>
<dbReference type="Proteomes" id="UP001156601">
    <property type="component" value="Unassembled WGS sequence"/>
</dbReference>
<accession>A0AA37SVY2</accession>
<sequence>MHFYSLSLAVFFALFAFAGNSLLCRMALLHTAIDPSSFTFIRLLSGALVLAIIVLLRKQRFIGSGNWLSAFALFVYASAFSWSYIALDTGTGAFILFASVQICMLLIAFSKGDKFSLNQWLGFGLAVTGLSLLLSPSQVPSMLYAILMVFAGIAWAIYTIRGKSNNAPLLVTADNFLKSLPFGALLLLVTWQDISVPSDGVIYAIASGAITSGVGYTIWYLCLPHIKSSSAAVLQLSVPVIATLAGILLLDETMTSIMMIASVVIIAGILIALKQKKEHA</sequence>
<feature type="transmembrane region" description="Helical" evidence="5">
    <location>
        <begin position="68"/>
        <end position="87"/>
    </location>
</feature>
<feature type="transmembrane region" description="Helical" evidence="5">
    <location>
        <begin position="167"/>
        <end position="189"/>
    </location>
</feature>